<proteinExistence type="predicted"/>
<dbReference type="OrthoDB" id="9767568at2"/>
<dbReference type="GO" id="GO:0009234">
    <property type="term" value="P:menaquinone biosynthetic process"/>
    <property type="evidence" value="ECO:0007669"/>
    <property type="project" value="UniProtKB-UniPathway"/>
</dbReference>
<organism evidence="9 10">
    <name type="scientific">Dehalococcoides mccartyi</name>
    <dbReference type="NCBI Taxonomy" id="61435"/>
    <lineage>
        <taxon>Bacteria</taxon>
        <taxon>Bacillati</taxon>
        <taxon>Chloroflexota</taxon>
        <taxon>Dehalococcoidia</taxon>
        <taxon>Dehalococcoidales</taxon>
        <taxon>Dehalococcoidaceae</taxon>
        <taxon>Dehalococcoides</taxon>
    </lineage>
</organism>
<keyword evidence="3" id="KW-0474">Menaquinone biosynthesis</keyword>
<keyword evidence="5 8" id="KW-0812">Transmembrane</keyword>
<dbReference type="FunFam" id="1.10.357.140:FF:000029">
    <property type="entry name" value="1,4-dihydroxy-2-naphthoate prenyltransferase"/>
    <property type="match status" value="1"/>
</dbReference>
<evidence type="ECO:0000256" key="5">
    <source>
        <dbReference type="ARBA" id="ARBA00022692"/>
    </source>
</evidence>
<feature type="transmembrane region" description="Helical" evidence="8">
    <location>
        <begin position="184"/>
        <end position="201"/>
    </location>
</feature>
<dbReference type="PIRSF" id="PIRSF005355">
    <property type="entry name" value="UBIAD1"/>
    <property type="match status" value="1"/>
</dbReference>
<feature type="transmembrane region" description="Helical" evidence="8">
    <location>
        <begin position="230"/>
        <end position="250"/>
    </location>
</feature>
<dbReference type="AlphaFoldDB" id="A0A0V8M4S8"/>
<dbReference type="eggNOG" id="COG1575">
    <property type="taxonomic scope" value="Bacteria"/>
</dbReference>
<dbReference type="GO" id="GO:0042371">
    <property type="term" value="P:vitamin K biosynthetic process"/>
    <property type="evidence" value="ECO:0007669"/>
    <property type="project" value="TreeGrafter"/>
</dbReference>
<feature type="transmembrane region" description="Helical" evidence="8">
    <location>
        <begin position="158"/>
        <end position="178"/>
    </location>
</feature>
<dbReference type="GO" id="GO:0016020">
    <property type="term" value="C:membrane"/>
    <property type="evidence" value="ECO:0007669"/>
    <property type="project" value="UniProtKB-SubCell"/>
</dbReference>
<evidence type="ECO:0000256" key="4">
    <source>
        <dbReference type="ARBA" id="ARBA00022679"/>
    </source>
</evidence>
<gene>
    <name evidence="9" type="ORF">DA01_02045</name>
</gene>
<evidence type="ECO:0000256" key="3">
    <source>
        <dbReference type="ARBA" id="ARBA00022428"/>
    </source>
</evidence>
<keyword evidence="6 8" id="KW-1133">Transmembrane helix</keyword>
<evidence type="ECO:0000313" key="9">
    <source>
        <dbReference type="EMBL" id="KSV18782.1"/>
    </source>
</evidence>
<dbReference type="Gene3D" id="1.10.357.140">
    <property type="entry name" value="UbiA prenyltransferase"/>
    <property type="match status" value="1"/>
</dbReference>
<protein>
    <submittedName>
        <fullName evidence="9">1,4-dihydroxy-2-naphthoate prenyltransferase</fullName>
    </submittedName>
</protein>
<dbReference type="CDD" id="cd13962">
    <property type="entry name" value="PT_UbiA_UBIAD1"/>
    <property type="match status" value="1"/>
</dbReference>
<dbReference type="GeneID" id="3230256"/>
<dbReference type="InterPro" id="IPR026046">
    <property type="entry name" value="UBIAD1"/>
</dbReference>
<keyword evidence="7 8" id="KW-0472">Membrane</keyword>
<dbReference type="GO" id="GO:0004659">
    <property type="term" value="F:prenyltransferase activity"/>
    <property type="evidence" value="ECO:0007669"/>
    <property type="project" value="InterPro"/>
</dbReference>
<evidence type="ECO:0000256" key="8">
    <source>
        <dbReference type="SAM" id="Phobius"/>
    </source>
</evidence>
<dbReference type="EMBL" id="JGYD01000010">
    <property type="protein sequence ID" value="KSV18782.1"/>
    <property type="molecule type" value="Genomic_DNA"/>
</dbReference>
<comment type="caution">
    <text evidence="9">The sequence shown here is derived from an EMBL/GenBank/DDBJ whole genome shotgun (WGS) entry which is preliminary data.</text>
</comment>
<feature type="transmembrane region" description="Helical" evidence="8">
    <location>
        <begin position="104"/>
        <end position="123"/>
    </location>
</feature>
<comment type="subcellular location">
    <subcellularLocation>
        <location evidence="1">Membrane</location>
        <topology evidence="1">Multi-pass membrane protein</topology>
    </subcellularLocation>
</comment>
<dbReference type="PATRIC" id="fig|61435.5.peg.414"/>
<feature type="transmembrane region" description="Helical" evidence="8">
    <location>
        <begin position="45"/>
        <end position="65"/>
    </location>
</feature>
<dbReference type="PANTHER" id="PTHR13929:SF0">
    <property type="entry name" value="UBIA PRENYLTRANSFERASE DOMAIN-CONTAINING PROTEIN 1"/>
    <property type="match status" value="1"/>
</dbReference>
<reference evidence="9 10" key="1">
    <citation type="journal article" date="2015" name="Sci. Rep.">
        <title>A comparative genomics and reductive dehalogenase gene transcription study of two chloroethene-respiring bacteria, Dehalococcoides mccartyi strains MB and 11a.</title>
        <authorList>
            <person name="Low A."/>
            <person name="Shen Z."/>
            <person name="Cheng D."/>
            <person name="Rogers M.J."/>
            <person name="Lee P.K."/>
            <person name="He J."/>
        </authorList>
    </citation>
    <scope>NUCLEOTIDE SEQUENCE [LARGE SCALE GENOMIC DNA]</scope>
    <source>
        <strain evidence="9 10">MB</strain>
    </source>
</reference>
<evidence type="ECO:0000256" key="7">
    <source>
        <dbReference type="ARBA" id="ARBA00023136"/>
    </source>
</evidence>
<feature type="transmembrane region" description="Helical" evidence="8">
    <location>
        <begin position="256"/>
        <end position="276"/>
    </location>
</feature>
<dbReference type="InterPro" id="IPR000537">
    <property type="entry name" value="UbiA_prenyltransferase"/>
</dbReference>
<dbReference type="PANTHER" id="PTHR13929">
    <property type="entry name" value="1,4-DIHYDROXY-2-NAPHTHOATE OCTAPRENYLTRANSFERASE"/>
    <property type="match status" value="1"/>
</dbReference>
<dbReference type="InterPro" id="IPR044878">
    <property type="entry name" value="UbiA_sf"/>
</dbReference>
<comment type="pathway">
    <text evidence="2">Quinol/quinone metabolism; menaquinone biosynthesis.</text>
</comment>
<dbReference type="Pfam" id="PF01040">
    <property type="entry name" value="UbiA"/>
    <property type="match status" value="1"/>
</dbReference>
<dbReference type="RefSeq" id="WP_010936179.1">
    <property type="nucleotide sequence ID" value="NZ_DICU01000001.1"/>
</dbReference>
<dbReference type="Proteomes" id="UP000053577">
    <property type="component" value="Unassembled WGS sequence"/>
</dbReference>
<feature type="transmembrane region" description="Helical" evidence="8">
    <location>
        <begin position="288"/>
        <end position="305"/>
    </location>
</feature>
<evidence type="ECO:0000256" key="6">
    <source>
        <dbReference type="ARBA" id="ARBA00022989"/>
    </source>
</evidence>
<evidence type="ECO:0000256" key="1">
    <source>
        <dbReference type="ARBA" id="ARBA00004141"/>
    </source>
</evidence>
<evidence type="ECO:0000256" key="2">
    <source>
        <dbReference type="ARBA" id="ARBA00004863"/>
    </source>
</evidence>
<feature type="transmembrane region" description="Helical" evidence="8">
    <location>
        <begin position="20"/>
        <end position="39"/>
    </location>
</feature>
<evidence type="ECO:0000313" key="10">
    <source>
        <dbReference type="Proteomes" id="UP000053577"/>
    </source>
</evidence>
<accession>A0A0V8M4S8</accession>
<keyword evidence="4 9" id="KW-0808">Transferase</keyword>
<sequence length="306" mass="33310">MKALTSERPDFQDWIQAARLKFLPQGVMPVVIAGALAFSEDTFDVVNFVVAFSAAAAVQIGLTMFNDTLDYVYGTDCKHADAKNPFSGGSGVFTCGVIKPRQSLLVIFSLYFFALLCAIYMALDMGWGVMWIAVIGAAISILYSAKPMRLAYHGLGELMMLIGYGPVLTAWGYFVHTGMVNRDVLLIGVIPGLCMWAMILINEIPDYQEDRAAGKRNLTYRLGPKNAKNLFSISLAGLYTYILALVFTGVMPPLSAISLGGIPLAVMAVRIAHRYYNDPIKVAMANKLMVIIYSVTTATVAIGMLT</sequence>
<dbReference type="UniPathway" id="UPA00079"/>
<feature type="transmembrane region" description="Helical" evidence="8">
    <location>
        <begin position="129"/>
        <end position="146"/>
    </location>
</feature>
<name>A0A0V8M4S8_9CHLR</name>